<evidence type="ECO:0000313" key="2">
    <source>
        <dbReference type="EMBL" id="KAJ8658942.1"/>
    </source>
</evidence>
<dbReference type="GeneID" id="83212737"/>
<reference evidence="2 3" key="1">
    <citation type="submission" date="2023-03" db="EMBL/GenBank/DDBJ databases">
        <title>Genome sequence of Lichtheimia ornata CBS 291.66.</title>
        <authorList>
            <person name="Mohabir J.T."/>
            <person name="Shea T.P."/>
            <person name="Kurbessoian T."/>
            <person name="Berby B."/>
            <person name="Fontaine J."/>
            <person name="Livny J."/>
            <person name="Gnirke A."/>
            <person name="Stajich J.E."/>
            <person name="Cuomo C.A."/>
        </authorList>
    </citation>
    <scope>NUCLEOTIDE SEQUENCE [LARGE SCALE GENOMIC DNA]</scope>
    <source>
        <strain evidence="2">CBS 291.66</strain>
    </source>
</reference>
<dbReference type="Pfam" id="PF01764">
    <property type="entry name" value="Lipase_3"/>
    <property type="match status" value="1"/>
</dbReference>
<dbReference type="InterPro" id="IPR029058">
    <property type="entry name" value="AB_hydrolase_fold"/>
</dbReference>
<evidence type="ECO:0000259" key="1">
    <source>
        <dbReference type="Pfam" id="PF01764"/>
    </source>
</evidence>
<feature type="non-terminal residue" evidence="2">
    <location>
        <position position="325"/>
    </location>
</feature>
<organism evidence="2 3">
    <name type="scientific">Lichtheimia ornata</name>
    <dbReference type="NCBI Taxonomy" id="688661"/>
    <lineage>
        <taxon>Eukaryota</taxon>
        <taxon>Fungi</taxon>
        <taxon>Fungi incertae sedis</taxon>
        <taxon>Mucoromycota</taxon>
        <taxon>Mucoromycotina</taxon>
        <taxon>Mucoromycetes</taxon>
        <taxon>Mucorales</taxon>
        <taxon>Lichtheimiaceae</taxon>
        <taxon>Lichtheimia</taxon>
    </lineage>
</organism>
<dbReference type="RefSeq" id="XP_058343855.1">
    <property type="nucleotide sequence ID" value="XM_058485369.1"/>
</dbReference>
<dbReference type="GO" id="GO:0006629">
    <property type="term" value="P:lipid metabolic process"/>
    <property type="evidence" value="ECO:0007669"/>
    <property type="project" value="InterPro"/>
</dbReference>
<protein>
    <recommendedName>
        <fullName evidence="1">Fungal lipase-type domain-containing protein</fullName>
    </recommendedName>
</protein>
<proteinExistence type="predicted"/>
<dbReference type="AlphaFoldDB" id="A0AAD7Y1P0"/>
<sequence>MAHPTTTTTTTVHRTRRSPDYELIKRATEHDPEKWALDLNGALPNGTKNKSGYAMDCTQYPQSVSKALSGATARAADGVVNATAKQVQDLKWYMALCTNVYCPNVIVNDVWDCPYCNMTDDLDIIKTFNTKKEDTNVLVARGDKEKGIFIAFRGSGSAKNWIANLDFILVDYPPADGTKVHKGFFDSYNDVANELTPLVKELAGNYSDYAIHVTGHSLGAATALLCAMDLYEQGLKPSLYTFGGPRVGDPAFAEYVVGTKILYERTVNKRDLVAHLPPAAFGYRHAGQEFWITEDESVVICPNGVESDSCSNSIVPFTSTSDHTE</sequence>
<dbReference type="PANTHER" id="PTHR45856:SF24">
    <property type="entry name" value="FUNGAL LIPASE-LIKE DOMAIN-CONTAINING PROTEIN"/>
    <property type="match status" value="1"/>
</dbReference>
<dbReference type="CDD" id="cd00519">
    <property type="entry name" value="Lipase_3"/>
    <property type="match status" value="1"/>
</dbReference>
<feature type="domain" description="Fungal lipase-type" evidence="1">
    <location>
        <begin position="149"/>
        <end position="279"/>
    </location>
</feature>
<dbReference type="PANTHER" id="PTHR45856">
    <property type="entry name" value="ALPHA/BETA-HYDROLASES SUPERFAMILY PROTEIN"/>
    <property type="match status" value="1"/>
</dbReference>
<comment type="caution">
    <text evidence="2">The sequence shown here is derived from an EMBL/GenBank/DDBJ whole genome shotgun (WGS) entry which is preliminary data.</text>
</comment>
<dbReference type="SUPFAM" id="SSF53474">
    <property type="entry name" value="alpha/beta-Hydrolases"/>
    <property type="match status" value="1"/>
</dbReference>
<dbReference type="Gene3D" id="3.40.50.1820">
    <property type="entry name" value="alpha/beta hydrolase"/>
    <property type="match status" value="1"/>
</dbReference>
<dbReference type="InterPro" id="IPR051218">
    <property type="entry name" value="Sec_MonoDiacylglyc_Lipase"/>
</dbReference>
<accession>A0AAD7Y1P0</accession>
<name>A0AAD7Y1P0_9FUNG</name>
<dbReference type="InterPro" id="IPR002921">
    <property type="entry name" value="Fungal_lipase-type"/>
</dbReference>
<evidence type="ECO:0000313" key="3">
    <source>
        <dbReference type="Proteomes" id="UP001234581"/>
    </source>
</evidence>
<gene>
    <name evidence="2" type="ORF">O0I10_005324</name>
</gene>
<dbReference type="Proteomes" id="UP001234581">
    <property type="component" value="Unassembled WGS sequence"/>
</dbReference>
<dbReference type="EMBL" id="JARTCD010000021">
    <property type="protein sequence ID" value="KAJ8658942.1"/>
    <property type="molecule type" value="Genomic_DNA"/>
</dbReference>
<keyword evidence="3" id="KW-1185">Reference proteome</keyword>